<dbReference type="PROSITE" id="PS50893">
    <property type="entry name" value="ABC_TRANSPORTER_2"/>
    <property type="match status" value="1"/>
</dbReference>
<evidence type="ECO:0000256" key="5">
    <source>
        <dbReference type="ARBA" id="ARBA00023251"/>
    </source>
</evidence>
<dbReference type="Pfam" id="PF00005">
    <property type="entry name" value="ABC_tran"/>
    <property type="match status" value="1"/>
</dbReference>
<accession>A0ABP9SHF1</accession>
<keyword evidence="4 7" id="KW-0067">ATP-binding</keyword>
<dbReference type="GO" id="GO:0005524">
    <property type="term" value="F:ATP binding"/>
    <property type="evidence" value="ECO:0007669"/>
    <property type="project" value="UniProtKB-KW"/>
</dbReference>
<evidence type="ECO:0000256" key="2">
    <source>
        <dbReference type="ARBA" id="ARBA00022448"/>
    </source>
</evidence>
<proteinExistence type="predicted"/>
<sequence>MTTASVPAVHAAGLHKSFGKVHAVRGLDLTVQPGEVVAFLGPNGAGKTTTIDMILGLSAPDQGSVSIFGHTPRGAIARGQVAAVMQTGGLLRDITVRETVQLNAAMFDSSRPVDEVLARAGILEIADRKVEKCSGGQQQRLRFAMALVSDPGLLILDEPTTGMDVAGRRDFWNAIRADAQRGRTVIFATHYLEEADAYADRIVLVRQGSIVADGTAAQIKNLASGRTVKASLPATERGLLAGLPPVESMDYDGGRLTVRTGDSDAVVRFLLNNTGAHDVEVAANNLEEAFVALTGDDAVPESTSITLEGDLV</sequence>
<name>A0ABP9SHF1_9MICC</name>
<dbReference type="InterPro" id="IPR050763">
    <property type="entry name" value="ABC_transporter_ATP-binding"/>
</dbReference>
<keyword evidence="2" id="KW-0813">Transport</keyword>
<dbReference type="InterPro" id="IPR003593">
    <property type="entry name" value="AAA+_ATPase"/>
</dbReference>
<gene>
    <name evidence="7" type="ORF">GCM10023346_24960</name>
</gene>
<dbReference type="PANTHER" id="PTHR42711:SF17">
    <property type="entry name" value="ABC TRANSPORTER ATP-BINDING PROTEIN"/>
    <property type="match status" value="1"/>
</dbReference>
<dbReference type="PANTHER" id="PTHR42711">
    <property type="entry name" value="ABC TRANSPORTER ATP-BINDING PROTEIN"/>
    <property type="match status" value="1"/>
</dbReference>
<evidence type="ECO:0000259" key="6">
    <source>
        <dbReference type="PROSITE" id="PS50893"/>
    </source>
</evidence>
<evidence type="ECO:0000313" key="7">
    <source>
        <dbReference type="EMBL" id="GAA5195325.1"/>
    </source>
</evidence>
<organism evidence="7 8">
    <name type="scientific">Arthrobacter gyeryongensis</name>
    <dbReference type="NCBI Taxonomy" id="1650592"/>
    <lineage>
        <taxon>Bacteria</taxon>
        <taxon>Bacillati</taxon>
        <taxon>Actinomycetota</taxon>
        <taxon>Actinomycetes</taxon>
        <taxon>Micrococcales</taxon>
        <taxon>Micrococcaceae</taxon>
        <taxon>Arthrobacter</taxon>
    </lineage>
</organism>
<dbReference type="CDD" id="cd03230">
    <property type="entry name" value="ABC_DR_subfamily_A"/>
    <property type="match status" value="1"/>
</dbReference>
<evidence type="ECO:0000313" key="8">
    <source>
        <dbReference type="Proteomes" id="UP001500200"/>
    </source>
</evidence>
<evidence type="ECO:0000256" key="1">
    <source>
        <dbReference type="ARBA" id="ARBA00004202"/>
    </source>
</evidence>
<dbReference type="InterPro" id="IPR017871">
    <property type="entry name" value="ABC_transporter-like_CS"/>
</dbReference>
<dbReference type="SUPFAM" id="SSF52540">
    <property type="entry name" value="P-loop containing nucleoside triphosphate hydrolases"/>
    <property type="match status" value="1"/>
</dbReference>
<comment type="subcellular location">
    <subcellularLocation>
        <location evidence="1">Cell membrane</location>
        <topology evidence="1">Peripheral membrane protein</topology>
    </subcellularLocation>
</comment>
<keyword evidence="3" id="KW-0547">Nucleotide-binding</keyword>
<dbReference type="Gene3D" id="3.40.50.300">
    <property type="entry name" value="P-loop containing nucleotide triphosphate hydrolases"/>
    <property type="match status" value="1"/>
</dbReference>
<evidence type="ECO:0000256" key="4">
    <source>
        <dbReference type="ARBA" id="ARBA00022840"/>
    </source>
</evidence>
<keyword evidence="8" id="KW-1185">Reference proteome</keyword>
<dbReference type="InterPro" id="IPR003439">
    <property type="entry name" value="ABC_transporter-like_ATP-bd"/>
</dbReference>
<dbReference type="PROSITE" id="PS00211">
    <property type="entry name" value="ABC_TRANSPORTER_1"/>
    <property type="match status" value="1"/>
</dbReference>
<evidence type="ECO:0000256" key="3">
    <source>
        <dbReference type="ARBA" id="ARBA00022741"/>
    </source>
</evidence>
<feature type="domain" description="ABC transporter" evidence="6">
    <location>
        <begin position="9"/>
        <end position="232"/>
    </location>
</feature>
<comment type="caution">
    <text evidence="7">The sequence shown here is derived from an EMBL/GenBank/DDBJ whole genome shotgun (WGS) entry which is preliminary data.</text>
</comment>
<reference evidence="8" key="1">
    <citation type="journal article" date="2019" name="Int. J. Syst. Evol. Microbiol.">
        <title>The Global Catalogue of Microorganisms (GCM) 10K type strain sequencing project: providing services to taxonomists for standard genome sequencing and annotation.</title>
        <authorList>
            <consortium name="The Broad Institute Genomics Platform"/>
            <consortium name="The Broad Institute Genome Sequencing Center for Infectious Disease"/>
            <person name="Wu L."/>
            <person name="Ma J."/>
        </authorList>
    </citation>
    <scope>NUCLEOTIDE SEQUENCE [LARGE SCALE GENOMIC DNA]</scope>
    <source>
        <strain evidence="8">JCM 18514</strain>
    </source>
</reference>
<dbReference type="RefSeq" id="WP_345449703.1">
    <property type="nucleotide sequence ID" value="NZ_BAABKK010000015.1"/>
</dbReference>
<dbReference type="SMART" id="SM00382">
    <property type="entry name" value="AAA"/>
    <property type="match status" value="1"/>
</dbReference>
<protein>
    <submittedName>
        <fullName evidence="7">ABC transporter ATP-binding protein</fullName>
    </submittedName>
</protein>
<dbReference type="InterPro" id="IPR027417">
    <property type="entry name" value="P-loop_NTPase"/>
</dbReference>
<dbReference type="Proteomes" id="UP001500200">
    <property type="component" value="Unassembled WGS sequence"/>
</dbReference>
<keyword evidence="5" id="KW-0046">Antibiotic resistance</keyword>
<dbReference type="EMBL" id="BAABKK010000015">
    <property type="protein sequence ID" value="GAA5195325.1"/>
    <property type="molecule type" value="Genomic_DNA"/>
</dbReference>